<name>X0GLL9_FUSOX</name>
<gene>
    <name evidence="1" type="ORF">FOPG_19528</name>
</gene>
<dbReference type="Proteomes" id="UP000030676">
    <property type="component" value="Unassembled WGS sequence"/>
</dbReference>
<proteinExistence type="predicted"/>
<sequence>MGTDGKVVAVRQPTRFSKKNFGQGHARKGLNAL</sequence>
<reference evidence="1" key="1">
    <citation type="submission" date="2011-11" db="EMBL/GenBank/DDBJ databases">
        <title>The Genome Sequence of Fusarium oxysporum PHW808.</title>
        <authorList>
            <consortium name="The Broad Institute Genome Sequencing Platform"/>
            <person name="Ma L.-J."/>
            <person name="Gale L.R."/>
            <person name="Schwartz D.C."/>
            <person name="Zhou S."/>
            <person name="Corby-Kistler H."/>
            <person name="Young S.K."/>
            <person name="Zeng Q."/>
            <person name="Gargeya S."/>
            <person name="Fitzgerald M."/>
            <person name="Haas B."/>
            <person name="Abouelleil A."/>
            <person name="Alvarado L."/>
            <person name="Arachchi H.M."/>
            <person name="Berlin A."/>
            <person name="Brown A."/>
            <person name="Chapman S.B."/>
            <person name="Chen Z."/>
            <person name="Dunbar C."/>
            <person name="Freedman E."/>
            <person name="Gearin G."/>
            <person name="Goldberg J."/>
            <person name="Griggs A."/>
            <person name="Gujja S."/>
            <person name="Heiman D."/>
            <person name="Howarth C."/>
            <person name="Larson L."/>
            <person name="Lui A."/>
            <person name="MacDonald P.J.P."/>
            <person name="Montmayeur A."/>
            <person name="Murphy C."/>
            <person name="Neiman D."/>
            <person name="Pearson M."/>
            <person name="Priest M."/>
            <person name="Roberts A."/>
            <person name="Saif S."/>
            <person name="Shea T."/>
            <person name="Shenoy N."/>
            <person name="Sisk P."/>
            <person name="Stolte C."/>
            <person name="Sykes S."/>
            <person name="Wortman J."/>
            <person name="Nusbaum C."/>
            <person name="Birren B."/>
        </authorList>
    </citation>
    <scope>NUCLEOTIDE SEQUENCE [LARGE SCALE GENOMIC DNA]</scope>
    <source>
        <strain evidence="1">54008</strain>
    </source>
</reference>
<dbReference type="EMBL" id="JH659302">
    <property type="protein sequence ID" value="EXL64203.1"/>
    <property type="molecule type" value="Genomic_DNA"/>
</dbReference>
<dbReference type="AlphaFoldDB" id="X0GLL9"/>
<evidence type="ECO:0000313" key="1">
    <source>
        <dbReference type="EMBL" id="EXL64203.1"/>
    </source>
</evidence>
<accession>X0GLL9</accession>
<organism evidence="1">
    <name type="scientific">Fusarium oxysporum f. sp. conglutinans race 2 54008</name>
    <dbReference type="NCBI Taxonomy" id="1089457"/>
    <lineage>
        <taxon>Eukaryota</taxon>
        <taxon>Fungi</taxon>
        <taxon>Dikarya</taxon>
        <taxon>Ascomycota</taxon>
        <taxon>Pezizomycotina</taxon>
        <taxon>Sordariomycetes</taxon>
        <taxon>Hypocreomycetidae</taxon>
        <taxon>Hypocreales</taxon>
        <taxon>Nectriaceae</taxon>
        <taxon>Fusarium</taxon>
        <taxon>Fusarium oxysporum species complex</taxon>
    </lineage>
</organism>
<protein>
    <submittedName>
        <fullName evidence="1">Uncharacterized protein</fullName>
    </submittedName>
</protein>
<reference evidence="1" key="2">
    <citation type="submission" date="2012-05" db="EMBL/GenBank/DDBJ databases">
        <title>The Genome Annotation of Fusarium oxysporum PHW808.</title>
        <authorList>
            <consortium name="The Broad Institute Genomics Platform"/>
            <person name="Ma L.-J."/>
            <person name="Corby-Kistler H."/>
            <person name="Broz K."/>
            <person name="Gale L.R."/>
            <person name="Jonkers W."/>
            <person name="O'Donnell K."/>
            <person name="Ploetz R."/>
            <person name="Steinberg C."/>
            <person name="Schwartz D.C."/>
            <person name="VanEtten H."/>
            <person name="Zhou S."/>
            <person name="Young S.K."/>
            <person name="Zeng Q."/>
            <person name="Gargeya S."/>
            <person name="Fitzgerald M."/>
            <person name="Abouelleil A."/>
            <person name="Alvarado L."/>
            <person name="Chapman S.B."/>
            <person name="Gainer-Dewar J."/>
            <person name="Goldberg J."/>
            <person name="Griggs A."/>
            <person name="Gujja S."/>
            <person name="Hansen M."/>
            <person name="Howarth C."/>
            <person name="Imamovic A."/>
            <person name="Ireland A."/>
            <person name="Larimer J."/>
            <person name="McCowan C."/>
            <person name="Murphy C."/>
            <person name="Pearson M."/>
            <person name="Poon T.W."/>
            <person name="Priest M."/>
            <person name="Roberts A."/>
            <person name="Saif S."/>
            <person name="Shea T."/>
            <person name="Sykes S."/>
            <person name="Wortman J."/>
            <person name="Nusbaum C."/>
            <person name="Birren B."/>
        </authorList>
    </citation>
    <scope>NUCLEOTIDE SEQUENCE</scope>
    <source>
        <strain evidence="1">54008</strain>
    </source>
</reference>
<dbReference type="HOGENOM" id="CLU_3384830_0_0_1"/>